<evidence type="ECO:0000313" key="2">
    <source>
        <dbReference type="EMBL" id="GIY11127.1"/>
    </source>
</evidence>
<dbReference type="CDD" id="cd00009">
    <property type="entry name" value="AAA"/>
    <property type="match status" value="1"/>
</dbReference>
<sequence length="543" mass="62127">MLCGLAQIGAWGLFEDFNCIRQEIVSVLAQQITCITALAEKREIFSFVGSDIPLNPGCGIFLSSNPVFTMAKDQLSKQKHCEFGLKAIINFLKCMGNQKRLNPKWSDLEIIITTLRSTSLPKLDSSDARIFESILETALGTVKMASPEIPTTYTFNPKAYTLSELFGYFTDTGLWVDGLFSVILKEACTDLRTNERWIILNGPIDTSWIGSISSLLDNNEVLSTANGERIMLSPESGKSLDESLEEVTFIYDYNLDGNFEWAKWDSYLAETWKSDPGITFENLMVPTVASVSYQAIIELLLKEMKPVLLIGKSGCGKTIIAEDLLHKLKEEYLNYNVNFSPQISSLLLQQMLEKQLEKKAGGLLLPPSGQKMIVFLDDFDYGESDEFECHSSLELLYMAVDGAYFYNRQKWKLNILQNVCFIASASSPSEYHNKIPEPLFNRFNVINVLPPQEVIEKEFLIQLKDHYPSDRSLKNLHYLRIEKTYEEVKDIAIPRNYFENCIEEYKKAHDIVSHPIILFEYNINHLCRILKRNLWFFWGTCFF</sequence>
<dbReference type="SUPFAM" id="SSF52540">
    <property type="entry name" value="P-loop containing nucleoside triphosphate hydrolases"/>
    <property type="match status" value="1"/>
</dbReference>
<dbReference type="PANTHER" id="PTHR45703">
    <property type="entry name" value="DYNEIN HEAVY CHAIN"/>
    <property type="match status" value="1"/>
</dbReference>
<dbReference type="GO" id="GO:0005524">
    <property type="term" value="F:ATP binding"/>
    <property type="evidence" value="ECO:0007669"/>
    <property type="project" value="InterPro"/>
</dbReference>
<dbReference type="Proteomes" id="UP001054945">
    <property type="component" value="Unassembled WGS sequence"/>
</dbReference>
<comment type="caution">
    <text evidence="2">The sequence shown here is derived from an EMBL/GenBank/DDBJ whole genome shotgun (WGS) entry which is preliminary data.</text>
</comment>
<dbReference type="PANTHER" id="PTHR45703:SF32">
    <property type="entry name" value="DYNEINS HEAVY CHAIN"/>
    <property type="match status" value="1"/>
</dbReference>
<dbReference type="InterPro" id="IPR027417">
    <property type="entry name" value="P-loop_NTPase"/>
</dbReference>
<dbReference type="GO" id="GO:0030286">
    <property type="term" value="C:dynein complex"/>
    <property type="evidence" value="ECO:0007669"/>
    <property type="project" value="InterPro"/>
</dbReference>
<dbReference type="InterPro" id="IPR035699">
    <property type="entry name" value="AAA_6"/>
</dbReference>
<name>A0AAV4QSP5_CAEEX</name>
<gene>
    <name evidence="2" type="primary">Dnah2</name>
    <name evidence="2" type="ORF">CEXT_403021</name>
</gene>
<dbReference type="Gene3D" id="3.40.50.300">
    <property type="entry name" value="P-loop containing nucleotide triphosphate hydrolases"/>
    <property type="match status" value="3"/>
</dbReference>
<reference evidence="2 3" key="1">
    <citation type="submission" date="2021-06" db="EMBL/GenBank/DDBJ databases">
        <title>Caerostris extrusa draft genome.</title>
        <authorList>
            <person name="Kono N."/>
            <person name="Arakawa K."/>
        </authorList>
    </citation>
    <scope>NUCLEOTIDE SEQUENCE [LARGE SCALE GENOMIC DNA]</scope>
</reference>
<evidence type="ECO:0000313" key="3">
    <source>
        <dbReference type="Proteomes" id="UP001054945"/>
    </source>
</evidence>
<feature type="domain" description="Dynein heavy chain hydrolytic ATP-binding dynein motor region" evidence="1">
    <location>
        <begin position="2"/>
        <end position="67"/>
    </location>
</feature>
<dbReference type="GO" id="GO:0007018">
    <property type="term" value="P:microtubule-based movement"/>
    <property type="evidence" value="ECO:0007669"/>
    <property type="project" value="InterPro"/>
</dbReference>
<dbReference type="InterPro" id="IPR026983">
    <property type="entry name" value="DHC"/>
</dbReference>
<dbReference type="AlphaFoldDB" id="A0AAV4QSP5"/>
<accession>A0AAV4QSP5</accession>
<dbReference type="Pfam" id="PF12775">
    <property type="entry name" value="AAA_7"/>
    <property type="match status" value="1"/>
</dbReference>
<organism evidence="2 3">
    <name type="scientific">Caerostris extrusa</name>
    <name type="common">Bark spider</name>
    <name type="synonym">Caerostris bankana</name>
    <dbReference type="NCBI Taxonomy" id="172846"/>
    <lineage>
        <taxon>Eukaryota</taxon>
        <taxon>Metazoa</taxon>
        <taxon>Ecdysozoa</taxon>
        <taxon>Arthropoda</taxon>
        <taxon>Chelicerata</taxon>
        <taxon>Arachnida</taxon>
        <taxon>Araneae</taxon>
        <taxon>Araneomorphae</taxon>
        <taxon>Entelegynae</taxon>
        <taxon>Araneoidea</taxon>
        <taxon>Araneidae</taxon>
        <taxon>Caerostris</taxon>
    </lineage>
</organism>
<dbReference type="GO" id="GO:0045505">
    <property type="term" value="F:dynein intermediate chain binding"/>
    <property type="evidence" value="ECO:0007669"/>
    <property type="project" value="InterPro"/>
</dbReference>
<evidence type="ECO:0000259" key="1">
    <source>
        <dbReference type="Pfam" id="PF12774"/>
    </source>
</evidence>
<dbReference type="Pfam" id="PF12774">
    <property type="entry name" value="AAA_6"/>
    <property type="match status" value="1"/>
</dbReference>
<dbReference type="GO" id="GO:0051959">
    <property type="term" value="F:dynein light intermediate chain binding"/>
    <property type="evidence" value="ECO:0007669"/>
    <property type="project" value="InterPro"/>
</dbReference>
<protein>
    <submittedName>
        <fullName evidence="2">Dynein heavy chain 2, axonemal</fullName>
    </submittedName>
</protein>
<dbReference type="EMBL" id="BPLR01006610">
    <property type="protein sequence ID" value="GIY11127.1"/>
    <property type="molecule type" value="Genomic_DNA"/>
</dbReference>
<proteinExistence type="predicted"/>
<keyword evidence="3" id="KW-1185">Reference proteome</keyword>